<dbReference type="EMBL" id="GBYB01011981">
    <property type="protein sequence ID" value="JAG81748.1"/>
    <property type="molecule type" value="Transcribed_RNA"/>
</dbReference>
<keyword evidence="7" id="KW-0378">Hydrolase</keyword>
<dbReference type="SUPFAM" id="SSF54897">
    <property type="entry name" value="Protease propeptides/inhibitors"/>
    <property type="match status" value="1"/>
</dbReference>
<dbReference type="AlphaFoldDB" id="A0A0C9RW39"/>
<comment type="cofactor">
    <cofactor evidence="1">
        <name>Zn(2+)</name>
        <dbReference type="ChEBI" id="CHEBI:29105"/>
    </cofactor>
</comment>
<evidence type="ECO:0000259" key="13">
    <source>
        <dbReference type="PROSITE" id="PS52035"/>
    </source>
</evidence>
<evidence type="ECO:0000313" key="14">
    <source>
        <dbReference type="EMBL" id="JAG81748.1"/>
    </source>
</evidence>
<keyword evidence="3" id="KW-0121">Carboxypeptidase</keyword>
<evidence type="ECO:0000256" key="12">
    <source>
        <dbReference type="SAM" id="SignalP"/>
    </source>
</evidence>
<comment type="similarity">
    <text evidence="2 11">Belongs to the peptidase M14 family.</text>
</comment>
<dbReference type="GO" id="GO:0005615">
    <property type="term" value="C:extracellular space"/>
    <property type="evidence" value="ECO:0007669"/>
    <property type="project" value="TreeGrafter"/>
</dbReference>
<dbReference type="Gene3D" id="3.40.630.10">
    <property type="entry name" value="Zn peptidases"/>
    <property type="match status" value="1"/>
</dbReference>
<evidence type="ECO:0000256" key="3">
    <source>
        <dbReference type="ARBA" id="ARBA00022645"/>
    </source>
</evidence>
<name>A0A0C9RW39_9HYME</name>
<dbReference type="GO" id="GO:0006508">
    <property type="term" value="P:proteolysis"/>
    <property type="evidence" value="ECO:0007669"/>
    <property type="project" value="UniProtKB-KW"/>
</dbReference>
<proteinExistence type="inferred from homology"/>
<evidence type="ECO:0000256" key="11">
    <source>
        <dbReference type="PROSITE-ProRule" id="PRU01379"/>
    </source>
</evidence>
<dbReference type="FunFam" id="3.30.70.340:FF:000001">
    <property type="entry name" value="Carboxypeptidase A5"/>
    <property type="match status" value="1"/>
</dbReference>
<dbReference type="InterPro" id="IPR057247">
    <property type="entry name" value="CARBOXYPEPT_ZN_2"/>
</dbReference>
<dbReference type="PRINTS" id="PR00765">
    <property type="entry name" value="CRBOXYPTASEA"/>
</dbReference>
<evidence type="ECO:0000256" key="5">
    <source>
        <dbReference type="ARBA" id="ARBA00022723"/>
    </source>
</evidence>
<dbReference type="CDD" id="cd03860">
    <property type="entry name" value="M14_CP_A-B_like"/>
    <property type="match status" value="1"/>
</dbReference>
<evidence type="ECO:0000256" key="9">
    <source>
        <dbReference type="ARBA" id="ARBA00023049"/>
    </source>
</evidence>
<keyword evidence="6 12" id="KW-0732">Signal</keyword>
<dbReference type="SUPFAM" id="SSF53187">
    <property type="entry name" value="Zn-dependent exopeptidases"/>
    <property type="match status" value="1"/>
</dbReference>
<reference evidence="14" key="1">
    <citation type="submission" date="2015-01" db="EMBL/GenBank/DDBJ databases">
        <title>Transcriptome Assembly of Fopius arisanus.</title>
        <authorList>
            <person name="Geib S."/>
        </authorList>
    </citation>
    <scope>NUCLEOTIDE SEQUENCE</scope>
</reference>
<dbReference type="InterPro" id="IPR057246">
    <property type="entry name" value="CARBOXYPEPT_ZN_1"/>
</dbReference>
<dbReference type="InterPro" id="IPR036990">
    <property type="entry name" value="M14A-like_propep"/>
</dbReference>
<dbReference type="SMART" id="SM00631">
    <property type="entry name" value="Zn_pept"/>
    <property type="match status" value="1"/>
</dbReference>
<feature type="chain" id="PRO_5002202302" evidence="12">
    <location>
        <begin position="27"/>
        <end position="576"/>
    </location>
</feature>
<keyword evidence="5" id="KW-0479">Metal-binding</keyword>
<evidence type="ECO:0000256" key="7">
    <source>
        <dbReference type="ARBA" id="ARBA00022801"/>
    </source>
</evidence>
<dbReference type="PROSITE" id="PS00133">
    <property type="entry name" value="CARBOXYPEPT_ZN_2"/>
    <property type="match status" value="1"/>
</dbReference>
<evidence type="ECO:0000256" key="10">
    <source>
        <dbReference type="ARBA" id="ARBA00023157"/>
    </source>
</evidence>
<dbReference type="GO" id="GO:0008270">
    <property type="term" value="F:zinc ion binding"/>
    <property type="evidence" value="ECO:0007669"/>
    <property type="project" value="InterPro"/>
</dbReference>
<keyword evidence="8" id="KW-0862">Zinc</keyword>
<dbReference type="Pfam" id="PF02244">
    <property type="entry name" value="Propep_M14"/>
    <property type="match status" value="1"/>
</dbReference>
<dbReference type="InterPro" id="IPR000834">
    <property type="entry name" value="Peptidase_M14"/>
</dbReference>
<dbReference type="FunFam" id="3.40.630.10:FF:000056">
    <property type="entry name" value="Zinc carboxypeptidase"/>
    <property type="match status" value="1"/>
</dbReference>
<organism evidence="14">
    <name type="scientific">Fopius arisanus</name>
    <dbReference type="NCBI Taxonomy" id="64838"/>
    <lineage>
        <taxon>Eukaryota</taxon>
        <taxon>Metazoa</taxon>
        <taxon>Ecdysozoa</taxon>
        <taxon>Arthropoda</taxon>
        <taxon>Hexapoda</taxon>
        <taxon>Insecta</taxon>
        <taxon>Pterygota</taxon>
        <taxon>Neoptera</taxon>
        <taxon>Endopterygota</taxon>
        <taxon>Hymenoptera</taxon>
        <taxon>Apocrita</taxon>
        <taxon>Ichneumonoidea</taxon>
        <taxon>Braconidae</taxon>
        <taxon>Opiinae</taxon>
        <taxon>Fopius</taxon>
    </lineage>
</organism>
<dbReference type="InterPro" id="IPR003146">
    <property type="entry name" value="M14A_act_pep"/>
</dbReference>
<keyword evidence="4" id="KW-0645">Protease</keyword>
<sequence>MAIKISRNRAAKSIGTLVSVISIVLCASPSCCSPLSQVDVHSTDNGEPVLWMQETRDSSIINGLPQNKLVQITEEGYPRRITQSSFRRKQLHWLPIWSSARGFSLSNILETVLDVVSDSFSSLVSNVIGPESKNGKTMISRVSYKGHQLLRIHPVSQQQVEELREMRDSEAEEIKFWTQPAGNKSTDIVVSPDIIDDVRDYLRDKNIDFKVLIPDIQKTIAYQNPKMSKEQRDDLVNVQGHSMTWKRYHRFAEIMKYLEYLAFTYPTLVELETIGHSFEGQPLKVVKVSTGRGKSGAKPAVWIDAGMHAREWIGPAVATYILSQLVEKNSTYAKLLDTTDWMILPLANPDGYEYSHTGDRLWRKTRSTHQEDNQSSRYTPAGLFHLVTHYTQWLWGKCEGVDPNRNFDYHWGEDRNYRRGGASNDPCHETYEGPRAFSEPETKAMADYIMANRHNIKLYLTLHSYNQMWLVPWGHTHAKPADYAELAKIARKAAKAIAKVHGTAYKVGSSADLLYPTTGASDDWAKGVAGIKYSYTLELRDRGTYGFLLPATQIIPTARETWAGVRAIARLVSNDT</sequence>
<dbReference type="PANTHER" id="PTHR11705">
    <property type="entry name" value="PROTEASE FAMILY M14 CARBOXYPEPTIDASE A,B"/>
    <property type="match status" value="1"/>
</dbReference>
<feature type="domain" description="Peptidase M14" evidence="13">
    <location>
        <begin position="247"/>
        <end position="572"/>
    </location>
</feature>
<evidence type="ECO:0000256" key="8">
    <source>
        <dbReference type="ARBA" id="ARBA00022833"/>
    </source>
</evidence>
<dbReference type="PROSITE" id="PS00132">
    <property type="entry name" value="CARBOXYPEPT_ZN_1"/>
    <property type="match status" value="1"/>
</dbReference>
<dbReference type="PANTHER" id="PTHR11705:SF89">
    <property type="entry name" value="PEPTIDASE M14 CARBOXYPEPTIDASE A DOMAIN-CONTAINING PROTEIN"/>
    <property type="match status" value="1"/>
</dbReference>
<feature type="signal peptide" evidence="12">
    <location>
        <begin position="1"/>
        <end position="26"/>
    </location>
</feature>
<evidence type="ECO:0000256" key="1">
    <source>
        <dbReference type="ARBA" id="ARBA00001947"/>
    </source>
</evidence>
<dbReference type="Gene3D" id="3.30.70.340">
    <property type="entry name" value="Metallocarboxypeptidase-like"/>
    <property type="match status" value="1"/>
</dbReference>
<accession>A0A0C9RW39</accession>
<protein>
    <submittedName>
        <fullName evidence="14">CBPB_3 protein</fullName>
    </submittedName>
</protein>
<feature type="active site" description="Proton donor/acceptor" evidence="11">
    <location>
        <position position="538"/>
    </location>
</feature>
<evidence type="ECO:0000256" key="6">
    <source>
        <dbReference type="ARBA" id="ARBA00022729"/>
    </source>
</evidence>
<evidence type="ECO:0000256" key="2">
    <source>
        <dbReference type="ARBA" id="ARBA00005988"/>
    </source>
</evidence>
<keyword evidence="10" id="KW-1015">Disulfide bond</keyword>
<dbReference type="PROSITE" id="PS52035">
    <property type="entry name" value="PEPTIDASE_M14"/>
    <property type="match status" value="1"/>
</dbReference>
<evidence type="ECO:0000256" key="4">
    <source>
        <dbReference type="ARBA" id="ARBA00022670"/>
    </source>
</evidence>
<dbReference type="GO" id="GO:0004181">
    <property type="term" value="F:metallocarboxypeptidase activity"/>
    <property type="evidence" value="ECO:0007669"/>
    <property type="project" value="InterPro"/>
</dbReference>
<gene>
    <name evidence="14" type="primary">CBPB_3</name>
    <name evidence="14" type="ORF">g.13452</name>
</gene>
<dbReference type="Pfam" id="PF00246">
    <property type="entry name" value="Peptidase_M14"/>
    <property type="match status" value="1"/>
</dbReference>
<keyword evidence="9" id="KW-0482">Metalloprotease</keyword>